<organism evidence="13 14">
    <name type="scientific">Varanus komodoensis</name>
    <name type="common">Komodo dragon</name>
    <dbReference type="NCBI Taxonomy" id="61221"/>
    <lineage>
        <taxon>Eukaryota</taxon>
        <taxon>Metazoa</taxon>
        <taxon>Chordata</taxon>
        <taxon>Craniata</taxon>
        <taxon>Vertebrata</taxon>
        <taxon>Euteleostomi</taxon>
        <taxon>Lepidosauria</taxon>
        <taxon>Squamata</taxon>
        <taxon>Bifurcata</taxon>
        <taxon>Unidentata</taxon>
        <taxon>Episquamata</taxon>
        <taxon>Toxicofera</taxon>
        <taxon>Anguimorpha</taxon>
        <taxon>Paleoanguimorpha</taxon>
        <taxon>Varanoidea</taxon>
        <taxon>Varanidae</taxon>
        <taxon>Varanus</taxon>
    </lineage>
</organism>
<reference evidence="13" key="1">
    <citation type="submission" date="2025-08" db="UniProtKB">
        <authorList>
            <consortium name="Ensembl"/>
        </authorList>
    </citation>
    <scope>IDENTIFICATION</scope>
</reference>
<evidence type="ECO:0000259" key="12">
    <source>
        <dbReference type="SMART" id="SM00328"/>
    </source>
</evidence>
<evidence type="ECO:0000256" key="8">
    <source>
        <dbReference type="ARBA" id="ARBA00023180"/>
    </source>
</evidence>
<keyword evidence="4 10" id="KW-0399">Innate immunity</keyword>
<dbReference type="SUPFAM" id="SSF55394">
    <property type="entry name" value="Bactericidal permeability-increasing protein, BPI"/>
    <property type="match status" value="2"/>
</dbReference>
<keyword evidence="10 11" id="KW-0732">Signal</keyword>
<keyword evidence="6 10" id="KW-0044">Antibiotic</keyword>
<evidence type="ECO:0000256" key="2">
    <source>
        <dbReference type="ARBA" id="ARBA00017827"/>
    </source>
</evidence>
<evidence type="ECO:0000256" key="10">
    <source>
        <dbReference type="RuleBase" id="RU369039"/>
    </source>
</evidence>
<dbReference type="FunFam" id="3.15.10.10:FF:000001">
    <property type="entry name" value="phospholipid transfer protein-like"/>
    <property type="match status" value="1"/>
</dbReference>
<keyword evidence="5 10" id="KW-0391">Immunity</keyword>
<dbReference type="GO" id="GO:0050829">
    <property type="term" value="P:defense response to Gram-negative bacterium"/>
    <property type="evidence" value="ECO:0007669"/>
    <property type="project" value="UniProtKB-UniRule"/>
</dbReference>
<dbReference type="InterPro" id="IPR032942">
    <property type="entry name" value="BPI/LBP/Plunc"/>
</dbReference>
<comment type="domain">
    <text evidence="10">The N-terminal region may be exposed to the interior of the granule, whereas the C-terminal portion may be embedded in the membrane. During phagocytosis and degranulation, proteases may be released and activated and cleave BPI at the junction of the N- and C-terminal portions of the molecule, providing controlled release of the N-terminal antibacterial fragment when bacteria are ingested.</text>
</comment>
<evidence type="ECO:0000256" key="9">
    <source>
        <dbReference type="ARBA" id="ARBA00025943"/>
    </source>
</evidence>
<dbReference type="InterPro" id="IPR017942">
    <property type="entry name" value="Lipid-bd_serum_glycop_N"/>
</dbReference>
<evidence type="ECO:0000256" key="7">
    <source>
        <dbReference type="ARBA" id="ARBA00023157"/>
    </source>
</evidence>
<comment type="subcellular location">
    <subcellularLocation>
        <location evidence="10">Secreted</location>
    </subcellularLocation>
</comment>
<evidence type="ECO:0000256" key="5">
    <source>
        <dbReference type="ARBA" id="ARBA00022859"/>
    </source>
</evidence>
<comment type="domain">
    <text evidence="10">The N- and C-terminal barrels adopt an identical fold despite having only 13% of conserved residues.</text>
</comment>
<evidence type="ECO:0000256" key="6">
    <source>
        <dbReference type="ARBA" id="ARBA00023022"/>
    </source>
</evidence>
<dbReference type="GO" id="GO:0045087">
    <property type="term" value="P:innate immune response"/>
    <property type="evidence" value="ECO:0007669"/>
    <property type="project" value="UniProtKB-UniRule"/>
</dbReference>
<name>A0A8D2L2L3_VARKO</name>
<feature type="domain" description="Lipid-binding serum glycoprotein N-terminal" evidence="12">
    <location>
        <begin position="31"/>
        <end position="253"/>
    </location>
</feature>
<comment type="function">
    <text evidence="10">The cytotoxic action of BPI is limited to many species of Gram-negative bacteria; this specificity may be explained by a strong affinity of the very basic N-terminal half for the negatively charged lipopolysaccharides that are unique to the Gram-negative bacterial outer envelope.</text>
</comment>
<dbReference type="PANTHER" id="PTHR10504:SF84">
    <property type="entry name" value="BACTERICIDAL PERMEABILITY-INCREASING PROTEIN"/>
    <property type="match status" value="1"/>
</dbReference>
<keyword evidence="8 10" id="KW-0325">Glycoprotein</keyword>
<proteinExistence type="inferred from homology"/>
<feature type="signal peptide" evidence="11">
    <location>
        <begin position="1"/>
        <end position="20"/>
    </location>
</feature>
<feature type="chain" id="PRO_5034911909" description="Bactericidal permeability-increasing protein" evidence="11">
    <location>
        <begin position="21"/>
        <end position="403"/>
    </location>
</feature>
<protein>
    <recommendedName>
        <fullName evidence="2 10">Bactericidal permeability-increasing protein</fullName>
        <shortName evidence="10">BPI</shortName>
    </recommendedName>
</protein>
<comment type="subunit">
    <text evidence="9 10">Monomer. Homodimer; disulfide-linked.</text>
</comment>
<sequence length="403" mass="43965">MAECRRILLWVLTCLGLVLAEEDRSPAVMARITTKGLEYGLQKGVALLQQELSQTRLPDVTGKVKIIRGLEVQYKFHRLSIHDFQLPKARITPLQRVGLLVSIFDAFAELRGLWRVDSFLARASGHLSVEIEGISVFVRPRLGVDSSGKLTAAISYCITQVSEIRMKISSRQSSLSVFLKDVTEDVKRALEEQVCEVVTKVVELKVHPHLQSLPVRAMIDKAIGVDFSLVGPPLTTLNSLDIGLKGEFFSSSGPAAAPASPPRLCFPAEQSRMVYLATSSHFLSQAAEVFYQAGRPKFEITSDMIPGDAPVQLNTASFQSFIPQLQKLYPDAPMKLWITPSSAPLVTVDGGSLRAAAALDIQALAILPDAQEAPLFLLQASSSVAVRLAVESGRLVPRVELGR</sequence>
<reference evidence="13" key="2">
    <citation type="submission" date="2025-09" db="UniProtKB">
        <authorList>
            <consortium name="Ensembl"/>
        </authorList>
    </citation>
    <scope>IDENTIFICATION</scope>
</reference>
<keyword evidence="10" id="KW-0964">Secreted</keyword>
<evidence type="ECO:0000313" key="14">
    <source>
        <dbReference type="Proteomes" id="UP000694545"/>
    </source>
</evidence>
<comment type="similarity">
    <text evidence="1">Belongs to the BPI/LBP/Plunc superfamily. BPI/LBP family.</text>
</comment>
<dbReference type="Ensembl" id="ENSVKKT00000016118.1">
    <property type="protein sequence ID" value="ENSVKKP00000015744.1"/>
    <property type="gene ID" value="ENSVKKG00000010748.1"/>
</dbReference>
<dbReference type="SMART" id="SM00328">
    <property type="entry name" value="BPI1"/>
    <property type="match status" value="1"/>
</dbReference>
<dbReference type="Pfam" id="PF02886">
    <property type="entry name" value="LBP_BPI_CETP_C"/>
    <property type="match status" value="1"/>
</dbReference>
<dbReference type="GO" id="GO:0031663">
    <property type="term" value="P:lipopolysaccharide-mediated signaling pathway"/>
    <property type="evidence" value="ECO:0007669"/>
    <property type="project" value="TreeGrafter"/>
</dbReference>
<dbReference type="Gene3D" id="3.15.20.10">
    <property type="entry name" value="Bactericidal permeability-increasing protein, domain 2"/>
    <property type="match status" value="1"/>
</dbReference>
<accession>A0A8D2L2L3</accession>
<evidence type="ECO:0000256" key="11">
    <source>
        <dbReference type="SAM" id="SignalP"/>
    </source>
</evidence>
<dbReference type="InterPro" id="IPR001124">
    <property type="entry name" value="Lipid-bd_serum_glycop_C"/>
</dbReference>
<dbReference type="InterPro" id="IPR017943">
    <property type="entry name" value="Bactericidal_perm-incr_a/b_dom"/>
</dbReference>
<evidence type="ECO:0000313" key="13">
    <source>
        <dbReference type="Ensembl" id="ENSVKKP00000015744.1"/>
    </source>
</evidence>
<evidence type="ECO:0000256" key="4">
    <source>
        <dbReference type="ARBA" id="ARBA00022588"/>
    </source>
</evidence>
<dbReference type="Pfam" id="PF01273">
    <property type="entry name" value="LBP_BPI_CETP"/>
    <property type="match status" value="1"/>
</dbReference>
<dbReference type="Gene3D" id="3.15.10.10">
    <property type="entry name" value="Bactericidal permeability-increasing protein, domain 1"/>
    <property type="match status" value="1"/>
</dbReference>
<dbReference type="Proteomes" id="UP000694545">
    <property type="component" value="Unplaced"/>
</dbReference>
<dbReference type="GO" id="GO:0001530">
    <property type="term" value="F:lipopolysaccharide binding"/>
    <property type="evidence" value="ECO:0007669"/>
    <property type="project" value="TreeGrafter"/>
</dbReference>
<evidence type="ECO:0000256" key="3">
    <source>
        <dbReference type="ARBA" id="ARBA00022529"/>
    </source>
</evidence>
<keyword evidence="7 10" id="KW-1015">Disulfide bond</keyword>
<keyword evidence="14" id="KW-1185">Reference proteome</keyword>
<keyword evidence="3 10" id="KW-0929">Antimicrobial</keyword>
<dbReference type="GO" id="GO:0005615">
    <property type="term" value="C:extracellular space"/>
    <property type="evidence" value="ECO:0007669"/>
    <property type="project" value="UniProtKB-UniRule"/>
</dbReference>
<evidence type="ECO:0000256" key="1">
    <source>
        <dbReference type="ARBA" id="ARBA00007292"/>
    </source>
</evidence>
<dbReference type="AlphaFoldDB" id="A0A8D2L2L3"/>
<dbReference type="PANTHER" id="PTHR10504">
    <property type="entry name" value="BACTERICIDAL PERMEABILITY-INCREASING BPI PROTEIN-RELATED"/>
    <property type="match status" value="1"/>
</dbReference>
<dbReference type="OMA" id="GKMWIAD"/>